<dbReference type="AlphaFoldDB" id="A0A1T5AQX5"/>
<keyword evidence="1" id="KW-0472">Membrane</keyword>
<keyword evidence="1" id="KW-0812">Transmembrane</keyword>
<keyword evidence="1" id="KW-1133">Transmembrane helix</keyword>
<sequence>MNEFIKSLGVIVLLIGVLVLIGCMYAGAASNSALLLGLGLIIGGFLFHIFLNKKVE</sequence>
<proteinExistence type="predicted"/>
<dbReference type="RefSeq" id="WP_176134021.1">
    <property type="nucleotide sequence ID" value="NZ_FUYQ01000004.1"/>
</dbReference>
<keyword evidence="3" id="KW-1185">Reference proteome</keyword>
<organism evidence="2 3">
    <name type="scientific">Parabacteroides chartae</name>
    <dbReference type="NCBI Taxonomy" id="1037355"/>
    <lineage>
        <taxon>Bacteria</taxon>
        <taxon>Pseudomonadati</taxon>
        <taxon>Bacteroidota</taxon>
        <taxon>Bacteroidia</taxon>
        <taxon>Bacteroidales</taxon>
        <taxon>Tannerellaceae</taxon>
        <taxon>Parabacteroides</taxon>
    </lineage>
</organism>
<accession>A0A1T5AQX5</accession>
<protein>
    <submittedName>
        <fullName evidence="2">Uncharacterized protein</fullName>
    </submittedName>
</protein>
<evidence type="ECO:0000313" key="2">
    <source>
        <dbReference type="EMBL" id="SKB37392.1"/>
    </source>
</evidence>
<dbReference type="PROSITE" id="PS51257">
    <property type="entry name" value="PROKAR_LIPOPROTEIN"/>
    <property type="match status" value="1"/>
</dbReference>
<gene>
    <name evidence="2" type="ORF">SAMN05660349_00824</name>
</gene>
<dbReference type="Proteomes" id="UP000190852">
    <property type="component" value="Unassembled WGS sequence"/>
</dbReference>
<feature type="transmembrane region" description="Helical" evidence="1">
    <location>
        <begin position="33"/>
        <end position="51"/>
    </location>
</feature>
<reference evidence="3" key="1">
    <citation type="submission" date="2017-02" db="EMBL/GenBank/DDBJ databases">
        <authorList>
            <person name="Varghese N."/>
            <person name="Submissions S."/>
        </authorList>
    </citation>
    <scope>NUCLEOTIDE SEQUENCE [LARGE SCALE GENOMIC DNA]</scope>
    <source>
        <strain evidence="3">DSM 24967</strain>
    </source>
</reference>
<evidence type="ECO:0000313" key="3">
    <source>
        <dbReference type="Proteomes" id="UP000190852"/>
    </source>
</evidence>
<evidence type="ECO:0000256" key="1">
    <source>
        <dbReference type="SAM" id="Phobius"/>
    </source>
</evidence>
<feature type="transmembrane region" description="Helical" evidence="1">
    <location>
        <begin position="7"/>
        <end position="27"/>
    </location>
</feature>
<dbReference type="EMBL" id="FUYQ01000004">
    <property type="protein sequence ID" value="SKB37392.1"/>
    <property type="molecule type" value="Genomic_DNA"/>
</dbReference>
<name>A0A1T5AQX5_9BACT</name>